<sequence length="80" mass="9461">MRSGGRRPFDAFRRAPGSASRESDGWKRETFVLPRDAARIKAREILDRFPRAAYLTEVEFWRELEDGRIEFTMRRLPTSD</sequence>
<organism evidence="2 3">
    <name type="scientific">Phreatobacter cathodiphilus</name>
    <dbReference type="NCBI Taxonomy" id="1868589"/>
    <lineage>
        <taxon>Bacteria</taxon>
        <taxon>Pseudomonadati</taxon>
        <taxon>Pseudomonadota</taxon>
        <taxon>Alphaproteobacteria</taxon>
        <taxon>Hyphomicrobiales</taxon>
        <taxon>Phreatobacteraceae</taxon>
        <taxon>Phreatobacter</taxon>
    </lineage>
</organism>
<evidence type="ECO:0000313" key="3">
    <source>
        <dbReference type="Proteomes" id="UP000237889"/>
    </source>
</evidence>
<evidence type="ECO:0000256" key="1">
    <source>
        <dbReference type="SAM" id="MobiDB-lite"/>
    </source>
</evidence>
<dbReference type="Proteomes" id="UP000237889">
    <property type="component" value="Chromosome"/>
</dbReference>
<accession>A0A2S0NCB8</accession>
<proteinExistence type="predicted"/>
<gene>
    <name evidence="2" type="ORF">C6569_11745</name>
</gene>
<dbReference type="OrthoDB" id="9813419at2"/>
<feature type="region of interest" description="Disordered" evidence="1">
    <location>
        <begin position="1"/>
        <end position="25"/>
    </location>
</feature>
<dbReference type="RefSeq" id="WP_106749027.1">
    <property type="nucleotide sequence ID" value="NZ_CP027668.1"/>
</dbReference>
<dbReference type="KEGG" id="phr:C6569_11745"/>
<reference evidence="2 3" key="1">
    <citation type="submission" date="2018-03" db="EMBL/GenBank/DDBJ databases">
        <title>Genome sequencing of Phreatobacter sp.</title>
        <authorList>
            <person name="Kim S.-J."/>
            <person name="Heo J."/>
            <person name="Kwon S.-W."/>
        </authorList>
    </citation>
    <scope>NUCLEOTIDE SEQUENCE [LARGE SCALE GENOMIC DNA]</scope>
    <source>
        <strain evidence="2 3">S-12</strain>
    </source>
</reference>
<dbReference type="EMBL" id="CP027668">
    <property type="protein sequence ID" value="AVO45686.1"/>
    <property type="molecule type" value="Genomic_DNA"/>
</dbReference>
<keyword evidence="3" id="KW-1185">Reference proteome</keyword>
<name>A0A2S0NCB8_9HYPH</name>
<dbReference type="AlphaFoldDB" id="A0A2S0NCB8"/>
<protein>
    <submittedName>
        <fullName evidence="2">Uncharacterized protein</fullName>
    </submittedName>
</protein>
<evidence type="ECO:0000313" key="2">
    <source>
        <dbReference type="EMBL" id="AVO45686.1"/>
    </source>
</evidence>